<name>A0A1B2EC29_9HYPH</name>
<dbReference type="EMBL" id="CP016616">
    <property type="protein sequence ID" value="ANY77544.1"/>
    <property type="molecule type" value="Genomic_DNA"/>
</dbReference>
<gene>
    <name evidence="2" type="ORF">BB934_04300</name>
</gene>
<keyword evidence="1" id="KW-1133">Transmembrane helix</keyword>
<protein>
    <submittedName>
        <fullName evidence="2">Uncharacterized protein</fullName>
    </submittedName>
</protein>
<sequence length="227" mass="23322">MVVLVPVVMAAAAIMAVLVMMVVLMAMVMMLMVVVRMAVLIAVGVSVAVGVAFAMAVAMVMMVVVMPVVVIADMGAALRLEGALDRGCGAALPSHQLGHGRAVLHIEGIARDLDEAVAAAEMPGETGEAQGVLRPHLEQGFGRRLHLDEPAVLEPQGIAVVDRGLHVEIEMNLGAALGLQPAVAAVAGLMVERDDVDDAVGLYGGLADDGGDAGHGTVSVCDRVKLR</sequence>
<evidence type="ECO:0000256" key="1">
    <source>
        <dbReference type="SAM" id="Phobius"/>
    </source>
</evidence>
<reference evidence="2" key="1">
    <citation type="submission" date="2016-07" db="EMBL/GenBank/DDBJ databases">
        <title>Microvirga ossetica sp. nov. a new species of rhizobia isolated from root nodules of the legume species Vicia alpestris Steven originated from North Ossetia region in the Caucasus.</title>
        <authorList>
            <person name="Safronova V.I."/>
            <person name="Kuznetsova I.G."/>
            <person name="Sazanova A.L."/>
            <person name="Belimov A."/>
            <person name="Andronov E."/>
            <person name="Osledkin Y.S."/>
            <person name="Onishchuk O.P."/>
            <person name="Kurchak O.N."/>
            <person name="Shaposhnikov A.I."/>
            <person name="Willems A."/>
            <person name="Tikhonovich I.A."/>
        </authorList>
    </citation>
    <scope>NUCLEOTIDE SEQUENCE [LARGE SCALE GENOMIC DNA]</scope>
    <source>
        <strain evidence="2">V5/3M</strain>
    </source>
</reference>
<dbReference type="KEGG" id="moc:BB934_04300"/>
<keyword evidence="1" id="KW-0472">Membrane</keyword>
<proteinExistence type="predicted"/>
<keyword evidence="1" id="KW-0812">Transmembrane</keyword>
<organism evidence="2">
    <name type="scientific">Microvirga ossetica</name>
    <dbReference type="NCBI Taxonomy" id="1882682"/>
    <lineage>
        <taxon>Bacteria</taxon>
        <taxon>Pseudomonadati</taxon>
        <taxon>Pseudomonadota</taxon>
        <taxon>Alphaproteobacteria</taxon>
        <taxon>Hyphomicrobiales</taxon>
        <taxon>Methylobacteriaceae</taxon>
        <taxon>Microvirga</taxon>
    </lineage>
</organism>
<evidence type="ECO:0000313" key="2">
    <source>
        <dbReference type="EMBL" id="ANY77544.1"/>
    </source>
</evidence>
<accession>A0A1B2EC29</accession>
<feature type="transmembrane region" description="Helical" evidence="1">
    <location>
        <begin position="39"/>
        <end position="72"/>
    </location>
</feature>
<dbReference type="AlphaFoldDB" id="A0A1B2EC29"/>
<feature type="transmembrane region" description="Helical" evidence="1">
    <location>
        <begin position="7"/>
        <end position="33"/>
    </location>
</feature>
<dbReference type="AntiFam" id="ANF00221">
    <property type="entry name" value="Shadow ORF (opposite ureE)"/>
</dbReference>